<feature type="region of interest" description="Disordered" evidence="1">
    <location>
        <begin position="263"/>
        <end position="422"/>
    </location>
</feature>
<feature type="compositionally biased region" description="Basic and acidic residues" evidence="1">
    <location>
        <begin position="358"/>
        <end position="372"/>
    </location>
</feature>
<name>A0ABD3JD76_EUCGL</name>
<dbReference type="Proteomes" id="UP001634007">
    <property type="component" value="Unassembled WGS sequence"/>
</dbReference>
<dbReference type="PANTHER" id="PTHR35698:SF2">
    <property type="entry name" value="DNA-BINDING PROTEIN RHL1"/>
    <property type="match status" value="1"/>
</dbReference>
<dbReference type="AlphaFoldDB" id="A0ABD3JD76"/>
<feature type="region of interest" description="Disordered" evidence="1">
    <location>
        <begin position="1"/>
        <end position="24"/>
    </location>
</feature>
<proteinExistence type="predicted"/>
<feature type="compositionally biased region" description="Polar residues" evidence="1">
    <location>
        <begin position="317"/>
        <end position="329"/>
    </location>
</feature>
<comment type="caution">
    <text evidence="2">The sequence shown here is derived from an EMBL/GenBank/DDBJ whole genome shotgun (WGS) entry which is preliminary data.</text>
</comment>
<feature type="region of interest" description="Disordered" evidence="1">
    <location>
        <begin position="200"/>
        <end position="240"/>
    </location>
</feature>
<reference evidence="2 3" key="1">
    <citation type="submission" date="2024-11" db="EMBL/GenBank/DDBJ databases">
        <title>Chromosome-level genome assembly of Eucalyptus globulus Labill. provides insights into its genome evolution.</title>
        <authorList>
            <person name="Li X."/>
        </authorList>
    </citation>
    <scope>NUCLEOTIDE SEQUENCE [LARGE SCALE GENOMIC DNA]</scope>
    <source>
        <strain evidence="2">CL2024</strain>
        <tissue evidence="2">Fresh tender leaves</tissue>
    </source>
</reference>
<sequence>MGRAPKSAGSNPSGGDNPEAAERRRLKKLAFSKGALSEAPARCAAPLGPSKTVLKHHGKDIIKKSQRKNRFLFSFPGLLAPIGGGKIGELKDLGTKNPVLYLDFPQGQMKLFGTVVFPENRYLTLQFSKGGKNVMCEDYFDNMIVFSDAWWIGKKDENPEEARLDFPEELIEGQHLEHDFKGGAGATIVDKLPGNRTAKKIAEDPQIPRSPSEDDASNDGNELKEPMEVTPVRQSERNMGKKLRYMEVSSGDDSIGSDLGVADAEEEKVPGSLVGQSNIYHRDSVETMEQSEDCSVSATKSKKRSVTSTRSKETSRASHGSLVQATISTLFKKVEEKNGPEKQEKSRSVTVSGKKSRKTESKRKIDQSQEGRNKKRKVIKGKEIGAPEVQAKNEDFEVEEDPIEESPSASQGAEGSDAEWTA</sequence>
<feature type="compositionally biased region" description="Basic and acidic residues" evidence="1">
    <location>
        <begin position="380"/>
        <end position="395"/>
    </location>
</feature>
<dbReference type="PANTHER" id="PTHR35698">
    <property type="entry name" value="DNA-BINDING PROTEIN RHL1"/>
    <property type="match status" value="1"/>
</dbReference>
<feature type="compositionally biased region" description="Basic and acidic residues" evidence="1">
    <location>
        <begin position="332"/>
        <end position="347"/>
    </location>
</feature>
<evidence type="ECO:0000313" key="2">
    <source>
        <dbReference type="EMBL" id="KAL3724948.1"/>
    </source>
</evidence>
<protein>
    <recommendedName>
        <fullName evidence="4">DNA-binding protein RHL1</fullName>
    </recommendedName>
</protein>
<gene>
    <name evidence="2" type="ORF">ACJRO7_030025</name>
</gene>
<dbReference type="InterPro" id="IPR038859">
    <property type="entry name" value="RHL1"/>
</dbReference>
<keyword evidence="3" id="KW-1185">Reference proteome</keyword>
<organism evidence="2 3">
    <name type="scientific">Eucalyptus globulus</name>
    <name type="common">Tasmanian blue gum</name>
    <dbReference type="NCBI Taxonomy" id="34317"/>
    <lineage>
        <taxon>Eukaryota</taxon>
        <taxon>Viridiplantae</taxon>
        <taxon>Streptophyta</taxon>
        <taxon>Embryophyta</taxon>
        <taxon>Tracheophyta</taxon>
        <taxon>Spermatophyta</taxon>
        <taxon>Magnoliopsida</taxon>
        <taxon>eudicotyledons</taxon>
        <taxon>Gunneridae</taxon>
        <taxon>Pentapetalae</taxon>
        <taxon>rosids</taxon>
        <taxon>malvids</taxon>
        <taxon>Myrtales</taxon>
        <taxon>Myrtaceae</taxon>
        <taxon>Myrtoideae</taxon>
        <taxon>Eucalypteae</taxon>
        <taxon>Eucalyptus</taxon>
    </lineage>
</organism>
<dbReference type="EMBL" id="JBJKBG010000008">
    <property type="protein sequence ID" value="KAL3724948.1"/>
    <property type="molecule type" value="Genomic_DNA"/>
</dbReference>
<evidence type="ECO:0008006" key="4">
    <source>
        <dbReference type="Google" id="ProtNLM"/>
    </source>
</evidence>
<accession>A0ABD3JD76</accession>
<evidence type="ECO:0000313" key="3">
    <source>
        <dbReference type="Proteomes" id="UP001634007"/>
    </source>
</evidence>
<evidence type="ECO:0000256" key="1">
    <source>
        <dbReference type="SAM" id="MobiDB-lite"/>
    </source>
</evidence>